<accession>A0ABN6XRS4</accession>
<protein>
    <submittedName>
        <fullName evidence="1">Phosphodiesterase</fullName>
    </submittedName>
</protein>
<dbReference type="PANTHER" id="PTHR10151">
    <property type="entry name" value="ECTONUCLEOTIDE PYROPHOSPHATASE/PHOSPHODIESTERASE"/>
    <property type="match status" value="1"/>
</dbReference>
<sequence>MVPTDRGAGPHLGAVLPSCVAALLGEGNTLGLPPLRGAIVLVVDGLGASALKARRGYARTMGAALGPRSVISTGVPTTTAAALSTLLTGATPGEHGVVGYSVLDPATDRIVNQLNGWGGSVDPATWQRRPTVFEDGRIRGVAVGHSKYRSSGFTGAILRGADYLAADGIAERFDAAVRAVTAGERTLVYLYIPEVDTAAHAEGWESERWSSALEEVDSALTATLPRLRPGIGLFVTADHGIVDVPGSRHVLIDERRELIDGVRHVGGEPRLLHLYLEPDLADGERAALLERWRAAEGGRAWVRSRAEAVAEGWFGPAVDEEVAPRIGDILVAARSSVAYYDTRTATTGSRSMIGQHGSWSPEETRVPLLRFGV</sequence>
<dbReference type="SUPFAM" id="SSF53649">
    <property type="entry name" value="Alkaline phosphatase-like"/>
    <property type="match status" value="1"/>
</dbReference>
<dbReference type="Gene3D" id="3.40.720.10">
    <property type="entry name" value="Alkaline Phosphatase, subunit A"/>
    <property type="match status" value="1"/>
</dbReference>
<gene>
    <name evidence="1" type="ORF">GCM10025866_27870</name>
</gene>
<evidence type="ECO:0000313" key="1">
    <source>
        <dbReference type="EMBL" id="BDZ46878.1"/>
    </source>
</evidence>
<dbReference type="EMBL" id="AP027731">
    <property type="protein sequence ID" value="BDZ46878.1"/>
    <property type="molecule type" value="Genomic_DNA"/>
</dbReference>
<organism evidence="1 2">
    <name type="scientific">Naasia aerilata</name>
    <dbReference type="NCBI Taxonomy" id="1162966"/>
    <lineage>
        <taxon>Bacteria</taxon>
        <taxon>Bacillati</taxon>
        <taxon>Actinomycetota</taxon>
        <taxon>Actinomycetes</taxon>
        <taxon>Micrococcales</taxon>
        <taxon>Microbacteriaceae</taxon>
        <taxon>Naasia</taxon>
    </lineage>
</organism>
<evidence type="ECO:0000313" key="2">
    <source>
        <dbReference type="Proteomes" id="UP001321498"/>
    </source>
</evidence>
<proteinExistence type="predicted"/>
<keyword evidence="2" id="KW-1185">Reference proteome</keyword>
<dbReference type="Pfam" id="PF01663">
    <property type="entry name" value="Phosphodiest"/>
    <property type="match status" value="1"/>
</dbReference>
<dbReference type="InterPro" id="IPR002591">
    <property type="entry name" value="Phosphodiest/P_Trfase"/>
</dbReference>
<reference evidence="2" key="1">
    <citation type="journal article" date="2019" name="Int. J. Syst. Evol. Microbiol.">
        <title>The Global Catalogue of Microorganisms (GCM) 10K type strain sequencing project: providing services to taxonomists for standard genome sequencing and annotation.</title>
        <authorList>
            <consortium name="The Broad Institute Genomics Platform"/>
            <consortium name="The Broad Institute Genome Sequencing Center for Infectious Disease"/>
            <person name="Wu L."/>
            <person name="Ma J."/>
        </authorList>
    </citation>
    <scope>NUCLEOTIDE SEQUENCE [LARGE SCALE GENOMIC DNA]</scope>
    <source>
        <strain evidence="2">NBRC 108725</strain>
    </source>
</reference>
<dbReference type="Proteomes" id="UP001321498">
    <property type="component" value="Chromosome"/>
</dbReference>
<dbReference type="PANTHER" id="PTHR10151:SF120">
    <property type="entry name" value="BIS(5'-ADENOSYL)-TRIPHOSPHATASE"/>
    <property type="match status" value="1"/>
</dbReference>
<name>A0ABN6XRS4_9MICO</name>
<dbReference type="InterPro" id="IPR017850">
    <property type="entry name" value="Alkaline_phosphatase_core_sf"/>
</dbReference>